<keyword evidence="2" id="KW-0812">Transmembrane</keyword>
<evidence type="ECO:0000313" key="4">
    <source>
        <dbReference type="Proteomes" id="UP000797356"/>
    </source>
</evidence>
<keyword evidence="2" id="KW-0472">Membrane</keyword>
<dbReference type="OrthoDB" id="186626at2759"/>
<dbReference type="Gene3D" id="3.40.50.150">
    <property type="entry name" value="Vaccinia Virus protein VP39"/>
    <property type="match status" value="1"/>
</dbReference>
<dbReference type="PANTHER" id="PTHR37909:SF1">
    <property type="entry name" value="S-ADENOSYL-L-METHIONINE-DEPENDENT METHYLTRANSFERASES SUPERFAMILY PROTEIN"/>
    <property type="match status" value="1"/>
</dbReference>
<sequence length="328" mass="35989">MKPHPPSSPPFPPFLPAIRRLLPRAVFFLFLFSLGYTLGFLSSSSSPPPQPPQFHVQTQLQSQPHDQIPVSTSPSPPVAPPPHDLLRFRTKCADPVPQPDVLRTVLDRVYNGSSPYAGFPPPAIAPLLYPPPHRLRGWGSTKPVFRDLIESVRPLTIIELGTFLGASALHMAALSRNLSLPSLILCLDDFRGWPGFRRRFPRDIPPPLHADALLLPQFMLAVAAAGEADRVIPVPFSTGSALAALCDWGVYGDLIEVDAGHDFHSAWADINMAYAVLRPGGVLFGHDYYTAADDHGVRRAVTLFAKVKGLRLRPHGQHWVLSPKPLDP</sequence>
<accession>A0A8K0IIA9</accession>
<dbReference type="InterPro" id="IPR029063">
    <property type="entry name" value="SAM-dependent_MTases_sf"/>
</dbReference>
<name>A0A8K0IIA9_COCNU</name>
<evidence type="ECO:0000256" key="1">
    <source>
        <dbReference type="SAM" id="MobiDB-lite"/>
    </source>
</evidence>
<evidence type="ECO:0000313" key="3">
    <source>
        <dbReference type="EMBL" id="KAG1359152.1"/>
    </source>
</evidence>
<comment type="caution">
    <text evidence="3">The sequence shown here is derived from an EMBL/GenBank/DDBJ whole genome shotgun (WGS) entry which is preliminary data.</text>
</comment>
<keyword evidence="2" id="KW-1133">Transmembrane helix</keyword>
<dbReference type="Pfam" id="PF13578">
    <property type="entry name" value="Methyltransf_24"/>
    <property type="match status" value="1"/>
</dbReference>
<dbReference type="Proteomes" id="UP000797356">
    <property type="component" value="Chromosome 8"/>
</dbReference>
<gene>
    <name evidence="3" type="ORF">COCNU_08G005980</name>
</gene>
<proteinExistence type="predicted"/>
<dbReference type="EMBL" id="CM017879">
    <property type="protein sequence ID" value="KAG1359152.1"/>
    <property type="molecule type" value="Genomic_DNA"/>
</dbReference>
<feature type="region of interest" description="Disordered" evidence="1">
    <location>
        <begin position="47"/>
        <end position="80"/>
    </location>
</feature>
<organism evidence="3 4">
    <name type="scientific">Cocos nucifera</name>
    <name type="common">Coconut palm</name>
    <dbReference type="NCBI Taxonomy" id="13894"/>
    <lineage>
        <taxon>Eukaryota</taxon>
        <taxon>Viridiplantae</taxon>
        <taxon>Streptophyta</taxon>
        <taxon>Embryophyta</taxon>
        <taxon>Tracheophyta</taxon>
        <taxon>Spermatophyta</taxon>
        <taxon>Magnoliopsida</taxon>
        <taxon>Liliopsida</taxon>
        <taxon>Arecaceae</taxon>
        <taxon>Arecoideae</taxon>
        <taxon>Cocoseae</taxon>
        <taxon>Attaleinae</taxon>
        <taxon>Cocos</taxon>
    </lineage>
</organism>
<dbReference type="PANTHER" id="PTHR37909">
    <property type="entry name" value="S-ADENOSYL-L-METHIONINE-DEPENDENT METHYLTRANSFERASES SUPERFAMILY PROTEIN"/>
    <property type="match status" value="1"/>
</dbReference>
<feature type="compositionally biased region" description="Polar residues" evidence="1">
    <location>
        <begin position="55"/>
        <end position="65"/>
    </location>
</feature>
<reference evidence="3" key="1">
    <citation type="journal article" date="2017" name="Gigascience">
        <title>The genome draft of coconut (Cocos nucifera).</title>
        <authorList>
            <person name="Xiao Y."/>
            <person name="Xu P."/>
            <person name="Fan H."/>
            <person name="Baudouin L."/>
            <person name="Xia W."/>
            <person name="Bocs S."/>
            <person name="Xu J."/>
            <person name="Li Q."/>
            <person name="Guo A."/>
            <person name="Zhou L."/>
            <person name="Li J."/>
            <person name="Wu Y."/>
            <person name="Ma Z."/>
            <person name="Armero A."/>
            <person name="Issali A.E."/>
            <person name="Liu N."/>
            <person name="Peng M."/>
            <person name="Yang Y."/>
        </authorList>
    </citation>
    <scope>NUCLEOTIDE SEQUENCE</scope>
    <source>
        <tissue evidence="3">Spear leaf of Hainan Tall coconut</tissue>
    </source>
</reference>
<keyword evidence="4" id="KW-1185">Reference proteome</keyword>
<dbReference type="AlphaFoldDB" id="A0A8K0IIA9"/>
<reference evidence="3" key="2">
    <citation type="submission" date="2019-07" db="EMBL/GenBank/DDBJ databases">
        <authorList>
            <person name="Yang Y."/>
            <person name="Bocs S."/>
            <person name="Baudouin L."/>
        </authorList>
    </citation>
    <scope>NUCLEOTIDE SEQUENCE</scope>
    <source>
        <tissue evidence="3">Spear leaf of Hainan Tall coconut</tissue>
    </source>
</reference>
<evidence type="ECO:0000256" key="2">
    <source>
        <dbReference type="SAM" id="Phobius"/>
    </source>
</evidence>
<protein>
    <submittedName>
        <fullName evidence="3">Uncharacterized protein</fullName>
    </submittedName>
</protein>
<feature type="transmembrane region" description="Helical" evidence="2">
    <location>
        <begin position="21"/>
        <end position="41"/>
    </location>
</feature>
<dbReference type="SUPFAM" id="SSF53335">
    <property type="entry name" value="S-adenosyl-L-methionine-dependent methyltransferases"/>
    <property type="match status" value="1"/>
</dbReference>